<sequence>MVTKRFNTYIGREMLARLLHFPYMTDREFRALPPTPNSGCKYSRLQDHQFINSFLCMIFYRYSSYSMSALEPTGNCIRGIIHRDCHFQQRTYLLFTDQVFSYQPSTPPLRMLRLLIRAFGQIDLHNLPHALVEDERFDLALYRRMVHECYPDEYVVSDEHEARRRNHSRRRTSFYK</sequence>
<organism evidence="1 2">
    <name type="scientific">Bacteroides eggerthii</name>
    <dbReference type="NCBI Taxonomy" id="28111"/>
    <lineage>
        <taxon>Bacteria</taxon>
        <taxon>Pseudomonadati</taxon>
        <taxon>Bacteroidota</taxon>
        <taxon>Bacteroidia</taxon>
        <taxon>Bacteroidales</taxon>
        <taxon>Bacteroidaceae</taxon>
        <taxon>Bacteroides</taxon>
    </lineage>
</organism>
<keyword evidence="2" id="KW-1185">Reference proteome</keyword>
<dbReference type="EMBL" id="JAUDCF010000003">
    <property type="protein sequence ID" value="MDM8144888.1"/>
    <property type="molecule type" value="Genomic_DNA"/>
</dbReference>
<comment type="caution">
    <text evidence="1">The sequence shown here is derived from an EMBL/GenBank/DDBJ whole genome shotgun (WGS) entry which is preliminary data.</text>
</comment>
<protein>
    <recommendedName>
        <fullName evidence="3">DUF4372 domain-containing protein</fullName>
    </recommendedName>
</protein>
<dbReference type="Proteomes" id="UP001228403">
    <property type="component" value="Unassembled WGS sequence"/>
</dbReference>
<name>A0ABT7U513_9BACE</name>
<accession>A0ABT7U513</accession>
<gene>
    <name evidence="1" type="ORF">QUW02_02900</name>
</gene>
<reference evidence="2" key="1">
    <citation type="submission" date="2023-07" db="EMBL/GenBank/DDBJ databases">
        <title>Identification and characterization of horizontal gene transfer across gut microbiota members of farm animals based on homology search.</title>
        <authorList>
            <person name="Schwarzerova J."/>
            <person name="Nykrynova M."/>
            <person name="Jureckova K."/>
            <person name="Cejkova D."/>
            <person name="Rychlik I."/>
        </authorList>
    </citation>
    <scope>NUCLEOTIDE SEQUENCE [LARGE SCALE GENOMIC DNA]</scope>
    <source>
        <strain evidence="2">ET4</strain>
    </source>
</reference>
<evidence type="ECO:0008006" key="3">
    <source>
        <dbReference type="Google" id="ProtNLM"/>
    </source>
</evidence>
<evidence type="ECO:0000313" key="2">
    <source>
        <dbReference type="Proteomes" id="UP001228403"/>
    </source>
</evidence>
<evidence type="ECO:0000313" key="1">
    <source>
        <dbReference type="EMBL" id="MDM8144888.1"/>
    </source>
</evidence>
<proteinExistence type="predicted"/>